<evidence type="ECO:0000256" key="1">
    <source>
        <dbReference type="ARBA" id="ARBA00022723"/>
    </source>
</evidence>
<dbReference type="CDD" id="cd08368">
    <property type="entry name" value="LIM"/>
    <property type="match status" value="1"/>
</dbReference>
<dbReference type="GO" id="GO:0061061">
    <property type="term" value="P:muscle structure development"/>
    <property type="evidence" value="ECO:0007669"/>
    <property type="project" value="TreeGrafter"/>
</dbReference>
<dbReference type="SMART" id="SM00132">
    <property type="entry name" value="LIM"/>
    <property type="match status" value="2"/>
</dbReference>
<keyword evidence="1 4" id="KW-0479">Metal-binding</keyword>
<dbReference type="PROSITE" id="PS00478">
    <property type="entry name" value="LIM_DOMAIN_1"/>
    <property type="match status" value="1"/>
</dbReference>
<reference evidence="6" key="1">
    <citation type="submission" date="2023-10" db="EMBL/GenBank/DDBJ databases">
        <title>Genome assembly of Pristionchus species.</title>
        <authorList>
            <person name="Yoshida K."/>
            <person name="Sommer R.J."/>
        </authorList>
    </citation>
    <scope>NUCLEOTIDE SEQUENCE</scope>
    <source>
        <strain evidence="6">RS0144</strain>
    </source>
</reference>
<dbReference type="GO" id="GO:0046872">
    <property type="term" value="F:metal ion binding"/>
    <property type="evidence" value="ECO:0007669"/>
    <property type="project" value="UniProtKB-KW"/>
</dbReference>
<dbReference type="SUPFAM" id="SSF57716">
    <property type="entry name" value="Glucocorticoid receptor-like (DNA-binding domain)"/>
    <property type="match status" value="1"/>
</dbReference>
<evidence type="ECO:0000313" key="7">
    <source>
        <dbReference type="Proteomes" id="UP001432027"/>
    </source>
</evidence>
<dbReference type="Gene3D" id="2.10.110.10">
    <property type="entry name" value="Cysteine Rich Protein"/>
    <property type="match status" value="2"/>
</dbReference>
<comment type="caution">
    <text evidence="6">The sequence shown here is derived from an EMBL/GenBank/DDBJ whole genome shotgun (WGS) entry which is preliminary data.</text>
</comment>
<dbReference type="AlphaFoldDB" id="A0AAV5SYV9"/>
<dbReference type="GO" id="GO:0005912">
    <property type="term" value="C:adherens junction"/>
    <property type="evidence" value="ECO:0007669"/>
    <property type="project" value="TreeGrafter"/>
</dbReference>
<keyword evidence="3 4" id="KW-0440">LIM domain</keyword>
<accession>A0AAV5SYV9</accession>
<dbReference type="PROSITE" id="PS50023">
    <property type="entry name" value="LIM_DOMAIN_2"/>
    <property type="match status" value="1"/>
</dbReference>
<organism evidence="6 7">
    <name type="scientific">Pristionchus entomophagus</name>
    <dbReference type="NCBI Taxonomy" id="358040"/>
    <lineage>
        <taxon>Eukaryota</taxon>
        <taxon>Metazoa</taxon>
        <taxon>Ecdysozoa</taxon>
        <taxon>Nematoda</taxon>
        <taxon>Chromadorea</taxon>
        <taxon>Rhabditida</taxon>
        <taxon>Rhabditina</taxon>
        <taxon>Diplogasteromorpha</taxon>
        <taxon>Diplogasteroidea</taxon>
        <taxon>Neodiplogasteridae</taxon>
        <taxon>Pristionchus</taxon>
    </lineage>
</organism>
<dbReference type="EMBL" id="BTSX01000003">
    <property type="protein sequence ID" value="GMS87937.1"/>
    <property type="molecule type" value="Genomic_DNA"/>
</dbReference>
<keyword evidence="7" id="KW-1185">Reference proteome</keyword>
<feature type="non-terminal residue" evidence="6">
    <location>
        <position position="141"/>
    </location>
</feature>
<sequence>MSLQPNKEAVRWRLRCMCCKQRVTASDALKGHAYFALGGLWHAQHMNCARCRVNVAEIPFCESANEPNVLMCTDCYMAEYNPNCAACGGRLMETAMDAGSGKLYHKDCLRCKACKNPCADGRFMQDDAGAIYDVDCYHILV</sequence>
<dbReference type="GO" id="GO:0003779">
    <property type="term" value="F:actin binding"/>
    <property type="evidence" value="ECO:0007669"/>
    <property type="project" value="TreeGrafter"/>
</dbReference>
<protein>
    <recommendedName>
        <fullName evidence="5">LIM zinc-binding domain-containing protein</fullName>
    </recommendedName>
</protein>
<dbReference type="PANTHER" id="PTHR24214">
    <property type="entry name" value="PDZ AND LIM DOMAIN PROTEIN ZASP"/>
    <property type="match status" value="1"/>
</dbReference>
<keyword evidence="2 4" id="KW-0862">Zinc</keyword>
<dbReference type="Proteomes" id="UP001432027">
    <property type="component" value="Unassembled WGS sequence"/>
</dbReference>
<proteinExistence type="predicted"/>
<evidence type="ECO:0000256" key="4">
    <source>
        <dbReference type="PROSITE-ProRule" id="PRU00125"/>
    </source>
</evidence>
<dbReference type="InterPro" id="IPR050604">
    <property type="entry name" value="PDZ-LIM_domain"/>
</dbReference>
<dbReference type="GO" id="GO:0001725">
    <property type="term" value="C:stress fiber"/>
    <property type="evidence" value="ECO:0007669"/>
    <property type="project" value="TreeGrafter"/>
</dbReference>
<dbReference type="Pfam" id="PF00412">
    <property type="entry name" value="LIM"/>
    <property type="match status" value="1"/>
</dbReference>
<dbReference type="PANTHER" id="PTHR24214:SF38">
    <property type="entry name" value="PDZ AND LIM DOMAIN PROTEIN ZASP-RELATED"/>
    <property type="match status" value="1"/>
</dbReference>
<gene>
    <name evidence="6" type="ORF">PENTCL1PPCAC_10112</name>
</gene>
<evidence type="ECO:0000256" key="3">
    <source>
        <dbReference type="ARBA" id="ARBA00023038"/>
    </source>
</evidence>
<dbReference type="InterPro" id="IPR001781">
    <property type="entry name" value="Znf_LIM"/>
</dbReference>
<name>A0AAV5SYV9_9BILA</name>
<dbReference type="GO" id="GO:0030036">
    <property type="term" value="P:actin cytoskeleton organization"/>
    <property type="evidence" value="ECO:0007669"/>
    <property type="project" value="TreeGrafter"/>
</dbReference>
<dbReference type="GO" id="GO:0051371">
    <property type="term" value="F:muscle alpha-actinin binding"/>
    <property type="evidence" value="ECO:0007669"/>
    <property type="project" value="TreeGrafter"/>
</dbReference>
<dbReference type="GO" id="GO:0031941">
    <property type="term" value="C:filamentous actin"/>
    <property type="evidence" value="ECO:0007669"/>
    <property type="project" value="TreeGrafter"/>
</dbReference>
<evidence type="ECO:0000256" key="2">
    <source>
        <dbReference type="ARBA" id="ARBA00022833"/>
    </source>
</evidence>
<feature type="domain" description="LIM zinc-binding" evidence="5">
    <location>
        <begin position="14"/>
        <end position="82"/>
    </location>
</feature>
<evidence type="ECO:0000259" key="5">
    <source>
        <dbReference type="PROSITE" id="PS50023"/>
    </source>
</evidence>
<evidence type="ECO:0000313" key="6">
    <source>
        <dbReference type="EMBL" id="GMS87937.1"/>
    </source>
</evidence>